<proteinExistence type="predicted"/>
<dbReference type="Proteomes" id="UP001163603">
    <property type="component" value="Chromosome 2"/>
</dbReference>
<reference evidence="2" key="1">
    <citation type="journal article" date="2023" name="G3 (Bethesda)">
        <title>Genome assembly and association tests identify interacting loci associated with vigor, precocity, and sex in interspecific pistachio rootstocks.</title>
        <authorList>
            <person name="Palmer W."/>
            <person name="Jacygrad E."/>
            <person name="Sagayaradj S."/>
            <person name="Cavanaugh K."/>
            <person name="Han R."/>
            <person name="Bertier L."/>
            <person name="Beede B."/>
            <person name="Kafkas S."/>
            <person name="Golino D."/>
            <person name="Preece J."/>
            <person name="Michelmore R."/>
        </authorList>
    </citation>
    <scope>NUCLEOTIDE SEQUENCE [LARGE SCALE GENOMIC DNA]</scope>
</reference>
<sequence length="185" mass="21466">MSSLPTGWEINVIFNFFVFDQLQDKYFTIQDGKIRRFHSMKTEWGISKILDLETFRNPSNGHLINNTCVLGEEVFVVKNTFKGEFLSKMEESTTTYYHTCMVKNFKSLTSIRYISESFGPDKWTGPDIEKKVEDHMFCPTTKDWGFTQFMSLDTLKDPEQGYLVDDSCIIEAEVELFGSIILNKS</sequence>
<evidence type="ECO:0000313" key="2">
    <source>
        <dbReference type="Proteomes" id="UP001163603"/>
    </source>
</evidence>
<comment type="caution">
    <text evidence="1">The sequence shown here is derived from an EMBL/GenBank/DDBJ whole genome shotgun (WGS) entry which is preliminary data.</text>
</comment>
<organism evidence="1 2">
    <name type="scientific">Pistacia integerrima</name>
    <dbReference type="NCBI Taxonomy" id="434235"/>
    <lineage>
        <taxon>Eukaryota</taxon>
        <taxon>Viridiplantae</taxon>
        <taxon>Streptophyta</taxon>
        <taxon>Embryophyta</taxon>
        <taxon>Tracheophyta</taxon>
        <taxon>Spermatophyta</taxon>
        <taxon>Magnoliopsida</taxon>
        <taxon>eudicotyledons</taxon>
        <taxon>Gunneridae</taxon>
        <taxon>Pentapetalae</taxon>
        <taxon>rosids</taxon>
        <taxon>malvids</taxon>
        <taxon>Sapindales</taxon>
        <taxon>Anacardiaceae</taxon>
        <taxon>Pistacia</taxon>
    </lineage>
</organism>
<gene>
    <name evidence="1" type="ORF">Pint_16581</name>
</gene>
<keyword evidence="2" id="KW-1185">Reference proteome</keyword>
<accession>A0ACC0ZF01</accession>
<name>A0ACC0ZF01_9ROSI</name>
<dbReference type="EMBL" id="CM047737">
    <property type="protein sequence ID" value="KAJ0049012.1"/>
    <property type="molecule type" value="Genomic_DNA"/>
</dbReference>
<evidence type="ECO:0000313" key="1">
    <source>
        <dbReference type="EMBL" id="KAJ0049012.1"/>
    </source>
</evidence>
<protein>
    <submittedName>
        <fullName evidence="1">Uncharacterized protein</fullName>
    </submittedName>
</protein>